<reference evidence="1" key="1">
    <citation type="submission" date="2014-05" db="EMBL/GenBank/DDBJ databases">
        <authorList>
            <person name="Chronopoulou M."/>
        </authorList>
    </citation>
    <scope>NUCLEOTIDE SEQUENCE</scope>
    <source>
        <tissue evidence="1">Whole organism</tissue>
    </source>
</reference>
<accession>A0A0K2V805</accession>
<name>A0A0K2V805_LEPSM</name>
<sequence>NNYYQYSCCKYLNSGTNNKGLNGECLLLFHSNYNHYPRSYLCNTKIYRIFCCRLLLLLLSPS</sequence>
<protein>
    <submittedName>
        <fullName evidence="1">Uncharacterized protein</fullName>
    </submittedName>
</protein>
<proteinExistence type="predicted"/>
<dbReference type="AlphaFoldDB" id="A0A0K2V805"/>
<evidence type="ECO:0000313" key="1">
    <source>
        <dbReference type="EMBL" id="CDW46624.1"/>
    </source>
</evidence>
<feature type="non-terminal residue" evidence="1">
    <location>
        <position position="1"/>
    </location>
</feature>
<dbReference type="EMBL" id="HACA01029263">
    <property type="protein sequence ID" value="CDW46624.1"/>
    <property type="molecule type" value="Transcribed_RNA"/>
</dbReference>
<organism evidence="1">
    <name type="scientific">Lepeophtheirus salmonis</name>
    <name type="common">Salmon louse</name>
    <name type="synonym">Caligus salmonis</name>
    <dbReference type="NCBI Taxonomy" id="72036"/>
    <lineage>
        <taxon>Eukaryota</taxon>
        <taxon>Metazoa</taxon>
        <taxon>Ecdysozoa</taxon>
        <taxon>Arthropoda</taxon>
        <taxon>Crustacea</taxon>
        <taxon>Multicrustacea</taxon>
        <taxon>Hexanauplia</taxon>
        <taxon>Copepoda</taxon>
        <taxon>Siphonostomatoida</taxon>
        <taxon>Caligidae</taxon>
        <taxon>Lepeophtheirus</taxon>
    </lineage>
</organism>